<feature type="compositionally biased region" description="Low complexity" evidence="1">
    <location>
        <begin position="87"/>
        <end position="140"/>
    </location>
</feature>
<dbReference type="AlphaFoldDB" id="A0A836CAL2"/>
<accession>A0A836CAL2</accession>
<feature type="compositionally biased region" description="Polar residues" evidence="1">
    <location>
        <begin position="151"/>
        <end position="161"/>
    </location>
</feature>
<proteinExistence type="predicted"/>
<protein>
    <submittedName>
        <fullName evidence="2">Uncharacterized protein</fullName>
    </submittedName>
</protein>
<sequence>MGQAHDAARGQAGEDGEDAKVKNRRHLSQCARRTMRALDKAAAFNAHRLNCLRSPGYSPRTRERISLHRGPVANKARHAAWVAGDSNDTAAATDPGPAANPGPAADSGPAADPGPAADTGPATDPGPAADTGPAADPGSATDSGPAADTRPATTSADGPEL</sequence>
<name>A0A836CAL2_9STRA</name>
<gene>
    <name evidence="2" type="ORF">JKP88DRAFT_328694</name>
</gene>
<organism evidence="2 3">
    <name type="scientific">Tribonema minus</name>
    <dbReference type="NCBI Taxonomy" id="303371"/>
    <lineage>
        <taxon>Eukaryota</taxon>
        <taxon>Sar</taxon>
        <taxon>Stramenopiles</taxon>
        <taxon>Ochrophyta</taxon>
        <taxon>PX clade</taxon>
        <taxon>Xanthophyceae</taxon>
        <taxon>Tribonematales</taxon>
        <taxon>Tribonemataceae</taxon>
        <taxon>Tribonema</taxon>
    </lineage>
</organism>
<comment type="caution">
    <text evidence="2">The sequence shown here is derived from an EMBL/GenBank/DDBJ whole genome shotgun (WGS) entry which is preliminary data.</text>
</comment>
<feature type="region of interest" description="Disordered" evidence="1">
    <location>
        <begin position="1"/>
        <end position="28"/>
    </location>
</feature>
<evidence type="ECO:0000313" key="2">
    <source>
        <dbReference type="EMBL" id="KAG5178689.1"/>
    </source>
</evidence>
<evidence type="ECO:0000256" key="1">
    <source>
        <dbReference type="SAM" id="MobiDB-lite"/>
    </source>
</evidence>
<reference evidence="2" key="1">
    <citation type="submission" date="2021-02" db="EMBL/GenBank/DDBJ databases">
        <title>First Annotated Genome of the Yellow-green Alga Tribonema minus.</title>
        <authorList>
            <person name="Mahan K.M."/>
        </authorList>
    </citation>
    <scope>NUCLEOTIDE SEQUENCE</scope>
    <source>
        <strain evidence="2">UTEX B ZZ1240</strain>
    </source>
</reference>
<dbReference type="Proteomes" id="UP000664859">
    <property type="component" value="Unassembled WGS sequence"/>
</dbReference>
<dbReference type="EMBL" id="JAFCMP010000513">
    <property type="protein sequence ID" value="KAG5178689.1"/>
    <property type="molecule type" value="Genomic_DNA"/>
</dbReference>
<evidence type="ECO:0000313" key="3">
    <source>
        <dbReference type="Proteomes" id="UP000664859"/>
    </source>
</evidence>
<feature type="region of interest" description="Disordered" evidence="1">
    <location>
        <begin position="52"/>
        <end position="161"/>
    </location>
</feature>
<keyword evidence="3" id="KW-1185">Reference proteome</keyword>